<evidence type="ECO:0000256" key="2">
    <source>
        <dbReference type="ARBA" id="ARBA00004504"/>
    </source>
</evidence>
<evidence type="ECO:0000256" key="7">
    <source>
        <dbReference type="ARBA" id="ARBA00022729"/>
    </source>
</evidence>
<feature type="compositionally biased region" description="Basic and acidic residues" evidence="11">
    <location>
        <begin position="741"/>
        <end position="752"/>
    </location>
</feature>
<evidence type="ECO:0000256" key="12">
    <source>
        <dbReference type="SAM" id="Phobius"/>
    </source>
</evidence>
<feature type="compositionally biased region" description="Basic and acidic residues" evidence="11">
    <location>
        <begin position="894"/>
        <end position="910"/>
    </location>
</feature>
<feature type="region of interest" description="Disordered" evidence="11">
    <location>
        <begin position="891"/>
        <end position="910"/>
    </location>
</feature>
<keyword evidence="6" id="KW-0358">Heparin-binding</keyword>
<dbReference type="SMART" id="SM00200">
    <property type="entry name" value="SEA"/>
    <property type="match status" value="2"/>
</dbReference>
<accession>A0AA88NJQ0</accession>
<feature type="region of interest" description="Disordered" evidence="11">
    <location>
        <begin position="1762"/>
        <end position="1804"/>
    </location>
</feature>
<evidence type="ECO:0000256" key="1">
    <source>
        <dbReference type="ARBA" id="ARBA00004437"/>
    </source>
</evidence>
<dbReference type="PANTHER" id="PTHR12199">
    <property type="entry name" value="INTERPHOTORECEPTOR MATRIX PROTEOGLYCAN"/>
    <property type="match status" value="1"/>
</dbReference>
<keyword evidence="15" id="KW-1185">Reference proteome</keyword>
<protein>
    <recommendedName>
        <fullName evidence="13">SEA domain-containing protein</fullName>
    </recommendedName>
</protein>
<dbReference type="EMBL" id="JAUPFM010000003">
    <property type="protein sequence ID" value="KAK2857240.1"/>
    <property type="molecule type" value="Genomic_DNA"/>
</dbReference>
<keyword evidence="12" id="KW-0812">Transmembrane</keyword>
<feature type="compositionally biased region" description="Polar residues" evidence="11">
    <location>
        <begin position="980"/>
        <end position="996"/>
    </location>
</feature>
<feature type="compositionally biased region" description="Low complexity" evidence="11">
    <location>
        <begin position="1762"/>
        <end position="1773"/>
    </location>
</feature>
<dbReference type="GO" id="GO:0001750">
    <property type="term" value="C:photoreceptor outer segment"/>
    <property type="evidence" value="ECO:0007669"/>
    <property type="project" value="UniProtKB-SubCell"/>
</dbReference>
<dbReference type="PROSITE" id="PS50024">
    <property type="entry name" value="SEA"/>
    <property type="match status" value="2"/>
</dbReference>
<feature type="domain" description="SEA" evidence="13">
    <location>
        <begin position="1137"/>
        <end position="1255"/>
    </location>
</feature>
<keyword evidence="4" id="KW-0964">Secreted</keyword>
<feature type="compositionally biased region" description="Basic and acidic residues" evidence="11">
    <location>
        <begin position="836"/>
        <end position="851"/>
    </location>
</feature>
<proteinExistence type="predicted"/>
<feature type="compositionally biased region" description="Polar residues" evidence="11">
    <location>
        <begin position="1064"/>
        <end position="1078"/>
    </location>
</feature>
<evidence type="ECO:0000256" key="3">
    <source>
        <dbReference type="ARBA" id="ARBA00004593"/>
    </source>
</evidence>
<dbReference type="GO" id="GO:0005540">
    <property type="term" value="F:hyaluronic acid binding"/>
    <property type="evidence" value="ECO:0007669"/>
    <property type="project" value="TreeGrafter"/>
</dbReference>
<feature type="compositionally biased region" description="Polar residues" evidence="11">
    <location>
        <begin position="1829"/>
        <end position="1839"/>
    </location>
</feature>
<dbReference type="GO" id="GO:0001917">
    <property type="term" value="C:photoreceptor inner segment"/>
    <property type="evidence" value="ECO:0007669"/>
    <property type="project" value="UniProtKB-SubCell"/>
</dbReference>
<feature type="region of interest" description="Disordered" evidence="11">
    <location>
        <begin position="1039"/>
        <end position="1078"/>
    </location>
</feature>
<dbReference type="InterPro" id="IPR036364">
    <property type="entry name" value="SEA_dom_sf"/>
</dbReference>
<dbReference type="SUPFAM" id="SSF82671">
    <property type="entry name" value="SEA domain"/>
    <property type="match status" value="2"/>
</dbReference>
<feature type="region of interest" description="Disordered" evidence="11">
    <location>
        <begin position="940"/>
        <end position="959"/>
    </location>
</feature>
<feature type="domain" description="SEA" evidence="13">
    <location>
        <begin position="1942"/>
        <end position="2055"/>
    </location>
</feature>
<name>A0AA88NJQ0_CHASR</name>
<keyword evidence="8" id="KW-0677">Repeat</keyword>
<keyword evidence="7" id="KW-0732">Signal</keyword>
<dbReference type="InterPro" id="IPR000082">
    <property type="entry name" value="SEA_dom"/>
</dbReference>
<feature type="region of interest" description="Disordered" evidence="11">
    <location>
        <begin position="655"/>
        <end position="763"/>
    </location>
</feature>
<feature type="region of interest" description="Disordered" evidence="11">
    <location>
        <begin position="1417"/>
        <end position="1440"/>
    </location>
</feature>
<keyword evidence="10" id="KW-0966">Cell projection</keyword>
<evidence type="ECO:0000256" key="8">
    <source>
        <dbReference type="ARBA" id="ARBA00022737"/>
    </source>
</evidence>
<dbReference type="PANTHER" id="PTHR12199:SF4">
    <property type="entry name" value="INTERPHOTORECEPTOR MATRIX PROTEOGLYCAN 2"/>
    <property type="match status" value="1"/>
</dbReference>
<keyword evidence="5" id="KW-0272">Extracellular matrix</keyword>
<feature type="region of interest" description="Disordered" evidence="11">
    <location>
        <begin position="777"/>
        <end position="851"/>
    </location>
</feature>
<feature type="region of interest" description="Disordered" evidence="11">
    <location>
        <begin position="316"/>
        <end position="341"/>
    </location>
</feature>
<keyword evidence="9" id="KW-0325">Glycoprotein</keyword>
<feature type="region of interest" description="Disordered" evidence="11">
    <location>
        <begin position="1829"/>
        <end position="1864"/>
    </location>
</feature>
<evidence type="ECO:0000313" key="14">
    <source>
        <dbReference type="EMBL" id="KAK2857240.1"/>
    </source>
</evidence>
<evidence type="ECO:0000313" key="15">
    <source>
        <dbReference type="Proteomes" id="UP001187415"/>
    </source>
</evidence>
<keyword evidence="12" id="KW-1133">Transmembrane helix</keyword>
<feature type="compositionally biased region" description="Basic and acidic residues" evidence="11">
    <location>
        <begin position="1695"/>
        <end position="1710"/>
    </location>
</feature>
<sequence length="2349" mass="257301">MARKCRSSVLWVIGAVLLSGYIYMEADASGGWKLDSEERGPGDTVESTVDSDLLLYRRHAALTRRKRNILFPSGVKVCTQETVDQAIDNHLSYFHLRVCQETVWEAFKIFWDRLPERDEYHDWVTRCMDGSISIKDIGSFFSRSVEHISLVKSRVSLAAAMNSVPVTSGPPPCSSEKTLVQPGQSVTESLPVEDVIIIRSETIATNQDDLLPGYEVTAWTPPLSAAEGSVHEAPATTVTISPVALTSQSVVAIVPGIVEDHKETKGVIASESPPLVIKDTEIPTVSEEVAVDDIPRDTLEVATEVAAVVTYKPFGGKPEEEKTVPDITENNTEDTPEEDHKQDRITLEDVDLTDAGFIEVTPKGEEPPSEAVAQEVLTEATVAVLTEPTMIPTTETVTLQELGQEGSPEPDLKPVTVDVKKEMPETTVHVIEDPKVKEFPDSSLTDVEPTEHLLDLLSEMIPEAPDVVKEPLGDLQKPPVEDLSHGAVEVSEGDTIFINVTQDQESVLDVSSEISIPITTDMTEVDVVEPEEPEDKLSEIAEVTSESLIVIFHDDKEEDTTHVTEQVLPNTTATGIEATEEKTPNKVVIKETDEPELVQVDVKHEETTVFYEDKSVEANVRVESSEPITREMGEATRTVVNDTAKDVILEGEKATEAAEETLETPAGIPVKYSEPVQTEEREGLTILVTGKPGEGPSHIPVEGIEEEKEITDTTVTAPVETLQKQEPVAKRTEVETLEEMEATKDSTEETKPIGEPAQDGELLKDTVEDVIQYTVEPALDGELLEQKEPTQGPKSLDEPRGGRAQAVEPEGDKLDIMSSVDTTQESAEWAMSEVSEEIKEKDVGLGKPGAEETKTETKVYVVMETTDVSPLDSDEMTPVIVVVPEDTEGLLPDSEIKKTPEADIKLKLPEDSELQVPLDKTKESPTQVVKVFSEVPEHAYIPVSEGDKAPESTSESPQDVMTHAHLGTLSEVEIPDEVTTDSPEQFATSEDSTQFTPADLIPEVIPEKDAAPHEDGSQIPPGEIPLLEAEHISREETGEVMKGTPAVSPESSQDVAPEVPSETVGGTATEDATPSTSLGVKDVVEYNNGNFPDLTEMTHDLHVSLLENNGFGLEYEEENSIGNEIDDTLLRPPKPLRDQVVELSIKLRGETYHDALRDPSSFHYQQLARHFTRRIEDAFERLPGFKSVQVVEFRPQKDLERGLVVLVHYTITLELDSGGITNDTLDFISLQNNLVEKNYPGAAEQPTVVYTITDFRNYITEALHKDNFLTNGSLETQPDPLLLENAENLLPAVKPTSRPDDTYDNMDNVLAAEKPPDAPSHEVEGNVFLKKDEFLFDPFDAWRGPQSEVVSENDVLMLDESTAPPPDTGLPEKTLELVPIQDNNGNIEDEGFLVSNAAAPGDENLRGDHAIGPGGSFTTSTVKPQTGSEVTLEDGSGSGFSGDGQGVDLWSWQAVMTSGGTSIYNKMDSSLEVLPPPDLEETGDEDEDGAVVDLPMTQKEDLVTKGVEFTVATLLQTTIVPASEELVPGRGIKDIFVDQILVTQHISTYPPYSTTTQAPVFSPKGTTNVELSLQTVEASNIYNDIFLTESHINAASVTDAPEPEAWTREAPVSEGPTDTAVKQEIRVTTRTNTLAALELPVATTGSKSGEGVPEGEEDVVTPEVLEVLDMNVPEELPTLFEVLNLTDKNSGFDTVTEKPSELKESSEKSKIQFPKSEGGREVEILEEQHIGGAVPTTVTPLEVKVLDKDLIVDEVLVVTTTTAPPAPTPSVSSDHGSSIAHSPEKDSPFTRVSDSAPEDEEPVHHEHLNHENVDSTASSDVPQSTLSVVVPNKTESTPMDATRSLPGAAADDKHSVNSLTDTSEKGAGTEVLQTSTSLLQVVKDSSPTTTVQTFQHEFSDVPRIDMSFNVFSVATEGDSSGFSSGIQGSELEAIALPTRPGRALTVFFSLRVTNMAFSMDLFNKSSPEYKALEQRFLELLVPYLQSNLNNFQNLEILNFRNGSIVVNSRMRFGKPVPSGVTNVVYLILEDFANTAYQTMNLAIDKYSLDVESGDRADPCKFQACNEFSRCMVNRWSGEAECVCDAGYLSVDGLPCQSICEVQDDFCLNDGKCDVIPGKGAICRCRVGENWWYRGEHCEEYVSEPLVVGIAIASVAGFLAVAAGIIFFLARTLRDQYDGEDTEDPLRRGDSVPTLERATKFNPMFESDPVTAQYYRRYEDNVPQYHRRRDPDTPQYSSSVAVDVSKDVSSDKLRHIYQNTTLTKEEIQERVRIIELCARDQHFADFVRQTQVWRVFVVWMSPVCATSSTDQNHQTNPIFSCCVEQIPGAQRELHHIVNAEPVASRNLPLT</sequence>
<dbReference type="GO" id="GO:0033165">
    <property type="term" value="C:interphotoreceptor matrix"/>
    <property type="evidence" value="ECO:0007669"/>
    <property type="project" value="UniProtKB-SubCell"/>
</dbReference>
<dbReference type="Gene3D" id="3.30.70.960">
    <property type="entry name" value="SEA domain"/>
    <property type="match status" value="1"/>
</dbReference>
<dbReference type="Pfam" id="PF01390">
    <property type="entry name" value="SEA"/>
    <property type="match status" value="2"/>
</dbReference>
<comment type="subcellular location">
    <subcellularLocation>
        <location evidence="2">Cell projection</location>
        <location evidence="2">Cilium</location>
        <location evidence="2">Photoreceptor outer segment</location>
    </subcellularLocation>
    <subcellularLocation>
        <location evidence="1">Photoreceptor inner segment</location>
    </subcellularLocation>
    <subcellularLocation>
        <location evidence="3">Secreted</location>
        <location evidence="3">Extracellular space</location>
        <location evidence="3">Extracellular matrix</location>
        <location evidence="3">Interphotoreceptor matrix</location>
    </subcellularLocation>
</comment>
<evidence type="ECO:0000256" key="6">
    <source>
        <dbReference type="ARBA" id="ARBA00022674"/>
    </source>
</evidence>
<dbReference type="GO" id="GO:0007601">
    <property type="term" value="P:visual perception"/>
    <property type="evidence" value="ECO:0007669"/>
    <property type="project" value="InterPro"/>
</dbReference>
<gene>
    <name evidence="14" type="ORF">Q5P01_005975</name>
</gene>
<feature type="transmembrane region" description="Helical" evidence="12">
    <location>
        <begin position="2145"/>
        <end position="2169"/>
    </location>
</feature>
<evidence type="ECO:0000256" key="10">
    <source>
        <dbReference type="ARBA" id="ARBA00023273"/>
    </source>
</evidence>
<dbReference type="GO" id="GO:0008201">
    <property type="term" value="F:heparin binding"/>
    <property type="evidence" value="ECO:0007669"/>
    <property type="project" value="UniProtKB-KW"/>
</dbReference>
<organism evidence="14 15">
    <name type="scientific">Channa striata</name>
    <name type="common">Snakehead murrel</name>
    <name type="synonym">Ophicephalus striatus</name>
    <dbReference type="NCBI Taxonomy" id="64152"/>
    <lineage>
        <taxon>Eukaryota</taxon>
        <taxon>Metazoa</taxon>
        <taxon>Chordata</taxon>
        <taxon>Craniata</taxon>
        <taxon>Vertebrata</taxon>
        <taxon>Euteleostomi</taxon>
        <taxon>Actinopterygii</taxon>
        <taxon>Neopterygii</taxon>
        <taxon>Teleostei</taxon>
        <taxon>Neoteleostei</taxon>
        <taxon>Acanthomorphata</taxon>
        <taxon>Anabantaria</taxon>
        <taxon>Anabantiformes</taxon>
        <taxon>Channoidei</taxon>
        <taxon>Channidae</taxon>
        <taxon>Channa</taxon>
    </lineage>
</organism>
<evidence type="ECO:0000256" key="4">
    <source>
        <dbReference type="ARBA" id="ARBA00022525"/>
    </source>
</evidence>
<evidence type="ECO:0000256" key="11">
    <source>
        <dbReference type="SAM" id="MobiDB-lite"/>
    </source>
</evidence>
<reference evidence="14" key="1">
    <citation type="submission" date="2023-07" db="EMBL/GenBank/DDBJ databases">
        <title>Chromosome-level Genome Assembly of Striped Snakehead (Channa striata).</title>
        <authorList>
            <person name="Liu H."/>
        </authorList>
    </citation>
    <scope>NUCLEOTIDE SEQUENCE</scope>
    <source>
        <strain evidence="14">Gz</strain>
        <tissue evidence="14">Muscle</tissue>
    </source>
</reference>
<keyword evidence="12" id="KW-0472">Membrane</keyword>
<dbReference type="Proteomes" id="UP001187415">
    <property type="component" value="Unassembled WGS sequence"/>
</dbReference>
<evidence type="ECO:0000256" key="9">
    <source>
        <dbReference type="ARBA" id="ARBA00023180"/>
    </source>
</evidence>
<evidence type="ECO:0000256" key="5">
    <source>
        <dbReference type="ARBA" id="ARBA00022530"/>
    </source>
</evidence>
<feature type="compositionally biased region" description="Polar residues" evidence="11">
    <location>
        <begin position="1417"/>
        <end position="1429"/>
    </location>
</feature>
<comment type="caution">
    <text evidence="14">The sequence shown here is derived from an EMBL/GenBank/DDBJ whole genome shotgun (WGS) entry which is preliminary data.</text>
</comment>
<evidence type="ECO:0000259" key="13">
    <source>
        <dbReference type="PROSITE" id="PS50024"/>
    </source>
</evidence>
<feature type="region of interest" description="Disordered" evidence="11">
    <location>
        <begin position="1693"/>
        <end position="1718"/>
    </location>
</feature>
<feature type="region of interest" description="Disordered" evidence="11">
    <location>
        <begin position="976"/>
        <end position="998"/>
    </location>
</feature>
<dbReference type="InterPro" id="IPR039861">
    <property type="entry name" value="IMPG"/>
</dbReference>